<protein>
    <submittedName>
        <fullName evidence="4">Uncharacterized protein LOC116208149</fullName>
    </submittedName>
</protein>
<reference evidence="3" key="3">
    <citation type="journal article" date="2020" name="Plant Biotechnol. J.">
        <title>The pomegranate (Punica granatum L.) draft genome dissects genetic divergence between soft- and hard-seeded cultivars.</title>
        <authorList>
            <person name="Luo X."/>
            <person name="Li H."/>
            <person name="Wu Z."/>
            <person name="Yao W."/>
            <person name="Zhao P."/>
            <person name="Cao D."/>
            <person name="Yu H."/>
            <person name="Li K."/>
            <person name="Poudel K."/>
            <person name="Zhao D."/>
            <person name="Zhang F."/>
            <person name="Xia X."/>
            <person name="Chen L."/>
            <person name="Wang Q."/>
            <person name="Jing D."/>
            <person name="Cao S."/>
        </authorList>
    </citation>
    <scope>NUCLEOTIDE SEQUENCE [LARGE SCALE GENOMIC DNA]</scope>
</reference>
<keyword evidence="3" id="KW-1185">Reference proteome</keyword>
<dbReference type="Proteomes" id="UP000515151">
    <property type="component" value="Chromosome 5"/>
</dbReference>
<evidence type="ECO:0000313" key="1">
    <source>
        <dbReference type="EMBL" id="OWM67134.1"/>
    </source>
</evidence>
<dbReference type="EMBL" id="MTKT01005400">
    <property type="protein sequence ID" value="OWM67134.1"/>
    <property type="molecule type" value="Genomic_DNA"/>
</dbReference>
<reference evidence="1" key="2">
    <citation type="submission" date="2017-06" db="EMBL/GenBank/DDBJ databases">
        <title>The pomegranate genome and the genomics of punicalagin biosynthesis.</title>
        <authorList>
            <person name="Xu C."/>
        </authorList>
    </citation>
    <scope>NUCLEOTIDE SEQUENCE [LARGE SCALE GENOMIC DNA]</scope>
    <source>
        <tissue evidence="1">Fresh leaf</tissue>
    </source>
</reference>
<reference evidence="4" key="4">
    <citation type="submission" date="2025-04" db="UniProtKB">
        <authorList>
            <consortium name="RefSeq"/>
        </authorList>
    </citation>
    <scope>IDENTIFICATION</scope>
    <source>
        <tissue evidence="4">Leaf</tissue>
    </source>
</reference>
<dbReference type="RefSeq" id="XP_031397275.1">
    <property type="nucleotide sequence ID" value="XM_031541415.1"/>
</dbReference>
<dbReference type="GeneID" id="116208149"/>
<dbReference type="OrthoDB" id="727341at2759"/>
<reference evidence="2" key="1">
    <citation type="journal article" date="2017" name="Plant J.">
        <title>The pomegranate (Punica granatum L.) genome and the genomics of punicalagin biosynthesis.</title>
        <authorList>
            <person name="Qin G."/>
            <person name="Xu C."/>
            <person name="Ming R."/>
            <person name="Tang H."/>
            <person name="Guyot R."/>
            <person name="Kramer E.M."/>
            <person name="Hu Y."/>
            <person name="Yi X."/>
            <person name="Qi Y."/>
            <person name="Xu X."/>
            <person name="Gao Z."/>
            <person name="Pan H."/>
            <person name="Jian J."/>
            <person name="Tian Y."/>
            <person name="Yue Z."/>
            <person name="Xu Y."/>
        </authorList>
    </citation>
    <scope>NUCLEOTIDE SEQUENCE [LARGE SCALE GENOMIC DNA]</scope>
    <source>
        <strain evidence="2">cv. Dabenzi</strain>
    </source>
</reference>
<dbReference type="AlphaFoldDB" id="A0A218W2P4"/>
<dbReference type="PANTHER" id="PTHR34355">
    <property type="entry name" value="JOSEPHIN-LIKE PROTEIN"/>
    <property type="match status" value="1"/>
</dbReference>
<organism evidence="1 2">
    <name type="scientific">Punica granatum</name>
    <name type="common">Pomegranate</name>
    <dbReference type="NCBI Taxonomy" id="22663"/>
    <lineage>
        <taxon>Eukaryota</taxon>
        <taxon>Viridiplantae</taxon>
        <taxon>Streptophyta</taxon>
        <taxon>Embryophyta</taxon>
        <taxon>Tracheophyta</taxon>
        <taxon>Spermatophyta</taxon>
        <taxon>Magnoliopsida</taxon>
        <taxon>eudicotyledons</taxon>
        <taxon>Gunneridae</taxon>
        <taxon>Pentapetalae</taxon>
        <taxon>rosids</taxon>
        <taxon>malvids</taxon>
        <taxon>Myrtales</taxon>
        <taxon>Lythraceae</taxon>
        <taxon>Punica</taxon>
    </lineage>
</organism>
<proteinExistence type="predicted"/>
<dbReference type="Proteomes" id="UP000197138">
    <property type="component" value="Unassembled WGS sequence"/>
</dbReference>
<name>A0A218W2P4_PUNGR</name>
<sequence>MSRKSSNRVCFSPDMNDTNPTIFVKHHMHPCTLNRKPSSGGAWAFRLVSRDLHLSRSPVQFFRRLGDKTAKVLRLVYSQRSSRKVSSSAGHATLVRSRSLVDQTESHRAEAIEDCIEFLNSYSSLHRSSSVSLSTC</sequence>
<accession>A0A218W2P4</accession>
<evidence type="ECO:0000313" key="2">
    <source>
        <dbReference type="Proteomes" id="UP000197138"/>
    </source>
</evidence>
<dbReference type="PANTHER" id="PTHR34355:SF1">
    <property type="entry name" value="JOSEPHIN-LIKE PROTEIN"/>
    <property type="match status" value="1"/>
</dbReference>
<gene>
    <name evidence="4" type="primary">LOC116208149</name>
    <name evidence="1" type="ORF">CDL15_Pgr000586</name>
</gene>
<evidence type="ECO:0000313" key="3">
    <source>
        <dbReference type="Proteomes" id="UP000515151"/>
    </source>
</evidence>
<evidence type="ECO:0000313" key="4">
    <source>
        <dbReference type="RefSeq" id="XP_031397275.1"/>
    </source>
</evidence>